<feature type="region of interest" description="Disordered" evidence="4">
    <location>
        <begin position="1"/>
        <end position="48"/>
    </location>
</feature>
<dbReference type="Pfam" id="PF00612">
    <property type="entry name" value="IQ"/>
    <property type="match status" value="2"/>
</dbReference>
<comment type="subunit">
    <text evidence="3">Binds to multiple calmodulin (CaM) in the presence of Ca(2+) and CaM-like proteins.</text>
</comment>
<dbReference type="CDD" id="cd23767">
    <property type="entry name" value="IQCD"/>
    <property type="match status" value="1"/>
</dbReference>
<feature type="region of interest" description="Disordered" evidence="4">
    <location>
        <begin position="293"/>
        <end position="320"/>
    </location>
</feature>
<proteinExistence type="inferred from homology"/>
<evidence type="ECO:0000256" key="2">
    <source>
        <dbReference type="ARBA" id="ARBA00024341"/>
    </source>
</evidence>
<protein>
    <recommendedName>
        <fullName evidence="5">DUF4005 domain-containing protein</fullName>
    </recommendedName>
</protein>
<evidence type="ECO:0000256" key="1">
    <source>
        <dbReference type="ARBA" id="ARBA00022860"/>
    </source>
</evidence>
<keyword evidence="1" id="KW-0112">Calmodulin-binding</keyword>
<dbReference type="GO" id="GO:0005516">
    <property type="term" value="F:calmodulin binding"/>
    <property type="evidence" value="ECO:0007669"/>
    <property type="project" value="UniProtKB-KW"/>
</dbReference>
<feature type="region of interest" description="Disordered" evidence="4">
    <location>
        <begin position="76"/>
        <end position="100"/>
    </location>
</feature>
<feature type="compositionally biased region" description="Polar residues" evidence="4">
    <location>
        <begin position="85"/>
        <end position="100"/>
    </location>
</feature>
<dbReference type="SMART" id="SM00015">
    <property type="entry name" value="IQ"/>
    <property type="match status" value="2"/>
</dbReference>
<feature type="compositionally biased region" description="Low complexity" evidence="4">
    <location>
        <begin position="10"/>
        <end position="25"/>
    </location>
</feature>
<name>A0A2T8IKA8_9POAL</name>
<dbReference type="Gramene" id="PVH38113">
    <property type="protein sequence ID" value="PVH38113"/>
    <property type="gene ID" value="PAHAL_5G181600"/>
</dbReference>
<dbReference type="Pfam" id="PF13178">
    <property type="entry name" value="DUF4005"/>
    <property type="match status" value="1"/>
</dbReference>
<feature type="compositionally biased region" description="Basic and acidic residues" evidence="4">
    <location>
        <begin position="422"/>
        <end position="437"/>
    </location>
</feature>
<gene>
    <name evidence="6" type="ORF">PAHAL_5G181600</name>
</gene>
<dbReference type="AlphaFoldDB" id="A0A2T8IKA8"/>
<dbReference type="PANTHER" id="PTHR32295">
    <property type="entry name" value="IQ-DOMAIN 5-RELATED"/>
    <property type="match status" value="1"/>
</dbReference>
<organism evidence="6">
    <name type="scientific">Panicum hallii</name>
    <dbReference type="NCBI Taxonomy" id="206008"/>
    <lineage>
        <taxon>Eukaryota</taxon>
        <taxon>Viridiplantae</taxon>
        <taxon>Streptophyta</taxon>
        <taxon>Embryophyta</taxon>
        <taxon>Tracheophyta</taxon>
        <taxon>Spermatophyta</taxon>
        <taxon>Magnoliopsida</taxon>
        <taxon>Liliopsida</taxon>
        <taxon>Poales</taxon>
        <taxon>Poaceae</taxon>
        <taxon>PACMAD clade</taxon>
        <taxon>Panicoideae</taxon>
        <taxon>Panicodae</taxon>
        <taxon>Paniceae</taxon>
        <taxon>Panicinae</taxon>
        <taxon>Panicum</taxon>
        <taxon>Panicum sect. Panicum</taxon>
    </lineage>
</organism>
<dbReference type="PANTHER" id="PTHR32295:SF266">
    <property type="entry name" value="OS01G0716200 PROTEIN"/>
    <property type="match status" value="1"/>
</dbReference>
<dbReference type="Proteomes" id="UP000243499">
    <property type="component" value="Chromosome 5"/>
</dbReference>
<evidence type="ECO:0000256" key="3">
    <source>
        <dbReference type="ARBA" id="ARBA00024378"/>
    </source>
</evidence>
<evidence type="ECO:0000313" key="6">
    <source>
        <dbReference type="EMBL" id="PVH38113.1"/>
    </source>
</evidence>
<feature type="domain" description="DUF4005" evidence="5">
    <location>
        <begin position="448"/>
        <end position="516"/>
    </location>
</feature>
<evidence type="ECO:0000259" key="5">
    <source>
        <dbReference type="Pfam" id="PF13178"/>
    </source>
</evidence>
<dbReference type="Gene3D" id="1.20.5.190">
    <property type="match status" value="1"/>
</dbReference>
<comment type="similarity">
    <text evidence="2">Belongs to the IQD family.</text>
</comment>
<dbReference type="InterPro" id="IPR000048">
    <property type="entry name" value="IQ_motif_EF-hand-BS"/>
</dbReference>
<sequence length="525" mass="57884">MGKSPGKWIKSVLLGKKSTKSGSTKANESKVTNNNGHSAGEERAFSENSPVISEPVLVKAHKNGAVSVNGKAENVNLPSDWAGQQDPQNQSIVDKSETSVPGQLGEDQAAVKAQAAFRGYLARRSFRALKGIIRLQALIRGHLVRRQAVSTLRTTWLIVKFQSLFRGRKFRLSDADMQFNVKLGQHNLGGARSSDAWKEKLSSNAYVRKLLSSPIVLEPLHFQYDKRDPNSTYNWLERWTIGCIWKPVFQPKRVSDGKLLVRKASYAMETESAKLKRNSRKGSAVTVESFHTSVTGESEKLKRNPKKLSNFPADSVPDSQLSELEKVKRNLRKVTDSMAEASKISSSRVDSSKVSDSTPDAPKVSNPVAEISKTSSLLNGISDNQDSQCEKALQNTRENVDESTVAASAVEVMPLQNIDEPNGLRKKEEARSKEEHLSNGSLRTSKRKSSSPSKSEYVENGTRATPVQPRKPSYMAATESAKAKLRAQNSPRLDSDSSAEKNGFTRRHSLPSGANSRAIKAEWKR</sequence>
<accession>A0A2T8IKA8</accession>
<feature type="region of interest" description="Disordered" evidence="4">
    <location>
        <begin position="411"/>
        <end position="525"/>
    </location>
</feature>
<reference evidence="6" key="1">
    <citation type="submission" date="2018-04" db="EMBL/GenBank/DDBJ databases">
        <title>WGS assembly of Panicum hallii.</title>
        <authorList>
            <person name="Lovell J."/>
            <person name="Jenkins J."/>
            <person name="Lowry D."/>
            <person name="Mamidi S."/>
            <person name="Sreedasyam A."/>
            <person name="Weng X."/>
            <person name="Barry K."/>
            <person name="Bonette J."/>
            <person name="Campitelli B."/>
            <person name="Daum C."/>
            <person name="Gordon S."/>
            <person name="Gould B."/>
            <person name="Lipzen A."/>
            <person name="Macqueen A."/>
            <person name="Palacio-Mejia J."/>
            <person name="Plott C."/>
            <person name="Shakirov E."/>
            <person name="Shu S."/>
            <person name="Yoshinaga Y."/>
            <person name="Zane M."/>
            <person name="Rokhsar D."/>
            <person name="Grimwood J."/>
            <person name="Schmutz J."/>
            <person name="Juenger T."/>
        </authorList>
    </citation>
    <scope>NUCLEOTIDE SEQUENCE [LARGE SCALE GENOMIC DNA]</scope>
    <source>
        <strain evidence="6">FIL2</strain>
    </source>
</reference>
<feature type="compositionally biased region" description="Low complexity" evidence="4">
    <location>
        <begin position="342"/>
        <end position="357"/>
    </location>
</feature>
<evidence type="ECO:0000256" key="4">
    <source>
        <dbReference type="SAM" id="MobiDB-lite"/>
    </source>
</evidence>
<dbReference type="EMBL" id="CM008050">
    <property type="protein sequence ID" value="PVH38113.1"/>
    <property type="molecule type" value="Genomic_DNA"/>
</dbReference>
<dbReference type="InterPro" id="IPR025064">
    <property type="entry name" value="DUF4005"/>
</dbReference>
<dbReference type="PROSITE" id="PS50096">
    <property type="entry name" value="IQ"/>
    <property type="match status" value="2"/>
</dbReference>
<feature type="region of interest" description="Disordered" evidence="4">
    <location>
        <begin position="335"/>
        <end position="369"/>
    </location>
</feature>